<dbReference type="RefSeq" id="WP_264325711.1">
    <property type="nucleotide sequence ID" value="NZ_JADEXQ010000047.1"/>
</dbReference>
<dbReference type="PRINTS" id="PR00381">
    <property type="entry name" value="KINESINLIGHT"/>
</dbReference>
<evidence type="ECO:0000313" key="12">
    <source>
        <dbReference type="EMBL" id="MBE9030883.1"/>
    </source>
</evidence>
<dbReference type="SUPFAM" id="SSF48452">
    <property type="entry name" value="TPR-like"/>
    <property type="match status" value="1"/>
</dbReference>
<evidence type="ECO:0000256" key="4">
    <source>
        <dbReference type="ARBA" id="ARBA00022701"/>
    </source>
</evidence>
<dbReference type="PROSITE" id="PS50005">
    <property type="entry name" value="TPR"/>
    <property type="match status" value="1"/>
</dbReference>
<dbReference type="GO" id="GO:0019894">
    <property type="term" value="F:kinesin binding"/>
    <property type="evidence" value="ECO:0007669"/>
    <property type="project" value="TreeGrafter"/>
</dbReference>
<organism evidence="12 13">
    <name type="scientific">Romeriopsis navalis LEGE 11480</name>
    <dbReference type="NCBI Taxonomy" id="2777977"/>
    <lineage>
        <taxon>Bacteria</taxon>
        <taxon>Bacillati</taxon>
        <taxon>Cyanobacteriota</taxon>
        <taxon>Cyanophyceae</taxon>
        <taxon>Leptolyngbyales</taxon>
        <taxon>Leptolyngbyaceae</taxon>
        <taxon>Romeriopsis</taxon>
        <taxon>Romeriopsis navalis</taxon>
    </lineage>
</organism>
<keyword evidence="13" id="KW-1185">Reference proteome</keyword>
<keyword evidence="7" id="KW-0175">Coiled coil</keyword>
<evidence type="ECO:0000256" key="3">
    <source>
        <dbReference type="ARBA" id="ARBA00022490"/>
    </source>
</evidence>
<keyword evidence="6 10" id="KW-0802">TPR repeat</keyword>
<dbReference type="PANTHER" id="PTHR45783">
    <property type="entry name" value="KINESIN LIGHT CHAIN"/>
    <property type="match status" value="1"/>
</dbReference>
<feature type="repeat" description="TPR" evidence="10">
    <location>
        <begin position="587"/>
        <end position="620"/>
    </location>
</feature>
<dbReference type="EMBL" id="JADEXQ010000047">
    <property type="protein sequence ID" value="MBE9030883.1"/>
    <property type="molecule type" value="Genomic_DNA"/>
</dbReference>
<dbReference type="PANTHER" id="PTHR45783:SF3">
    <property type="entry name" value="KINESIN LIGHT CHAIN"/>
    <property type="match status" value="1"/>
</dbReference>
<comment type="similarity">
    <text evidence="2">Belongs to the kinesin light chain family.</text>
</comment>
<proteinExistence type="inferred from homology"/>
<dbReference type="AlphaFoldDB" id="A0A928VLN2"/>
<evidence type="ECO:0000259" key="11">
    <source>
        <dbReference type="Pfam" id="PF00931"/>
    </source>
</evidence>
<evidence type="ECO:0000256" key="8">
    <source>
        <dbReference type="ARBA" id="ARBA00023175"/>
    </source>
</evidence>
<dbReference type="GO" id="GO:0005871">
    <property type="term" value="C:kinesin complex"/>
    <property type="evidence" value="ECO:0007669"/>
    <property type="project" value="InterPro"/>
</dbReference>
<dbReference type="InterPro" id="IPR002182">
    <property type="entry name" value="NB-ARC"/>
</dbReference>
<dbReference type="InterPro" id="IPR019734">
    <property type="entry name" value="TPR_rpt"/>
</dbReference>
<dbReference type="Gene3D" id="1.25.40.10">
    <property type="entry name" value="Tetratricopeptide repeat domain"/>
    <property type="match status" value="1"/>
</dbReference>
<keyword evidence="5" id="KW-0677">Repeat</keyword>
<keyword evidence="3" id="KW-0963">Cytoplasm</keyword>
<keyword evidence="4" id="KW-0493">Microtubule</keyword>
<dbReference type="Proteomes" id="UP000625316">
    <property type="component" value="Unassembled WGS sequence"/>
</dbReference>
<comment type="caution">
    <text evidence="12">The sequence shown here is derived from an EMBL/GenBank/DDBJ whole genome shotgun (WGS) entry which is preliminary data.</text>
</comment>
<accession>A0A928VLN2</accession>
<keyword evidence="8" id="KW-0505">Motor protein</keyword>
<gene>
    <name evidence="12" type="ORF">IQ266_14195</name>
</gene>
<keyword evidence="9" id="KW-0206">Cytoskeleton</keyword>
<dbReference type="Gene3D" id="3.40.50.300">
    <property type="entry name" value="P-loop containing nucleotide triphosphate hydrolases"/>
    <property type="match status" value="1"/>
</dbReference>
<name>A0A928VLN2_9CYAN</name>
<dbReference type="GO" id="GO:0005737">
    <property type="term" value="C:cytoplasm"/>
    <property type="evidence" value="ECO:0007669"/>
    <property type="project" value="TreeGrafter"/>
</dbReference>
<evidence type="ECO:0000256" key="7">
    <source>
        <dbReference type="ARBA" id="ARBA00023054"/>
    </source>
</evidence>
<dbReference type="InterPro" id="IPR011990">
    <property type="entry name" value="TPR-like_helical_dom_sf"/>
</dbReference>
<dbReference type="GO" id="GO:0043531">
    <property type="term" value="F:ADP binding"/>
    <property type="evidence" value="ECO:0007669"/>
    <property type="project" value="InterPro"/>
</dbReference>
<protein>
    <submittedName>
        <fullName evidence="12">Tetratricopeptide repeat protein</fullName>
    </submittedName>
</protein>
<evidence type="ECO:0000256" key="2">
    <source>
        <dbReference type="ARBA" id="ARBA00009622"/>
    </source>
</evidence>
<dbReference type="Pfam" id="PF00931">
    <property type="entry name" value="NB-ARC"/>
    <property type="match status" value="1"/>
</dbReference>
<dbReference type="InterPro" id="IPR027417">
    <property type="entry name" value="P-loop_NTPase"/>
</dbReference>
<comment type="subcellular location">
    <subcellularLocation>
        <location evidence="1">Cytoplasm</location>
        <location evidence="1">Cytoskeleton</location>
    </subcellularLocation>
</comment>
<feature type="domain" description="NB-ARC" evidence="11">
    <location>
        <begin position="99"/>
        <end position="250"/>
    </location>
</feature>
<reference evidence="12" key="1">
    <citation type="submission" date="2020-10" db="EMBL/GenBank/DDBJ databases">
        <authorList>
            <person name="Castelo-Branco R."/>
            <person name="Eusebio N."/>
            <person name="Adriana R."/>
            <person name="Vieira A."/>
            <person name="Brugerolle De Fraissinette N."/>
            <person name="Rezende De Castro R."/>
            <person name="Schneider M.P."/>
            <person name="Vasconcelos V."/>
            <person name="Leao P.N."/>
        </authorList>
    </citation>
    <scope>NUCLEOTIDE SEQUENCE</scope>
    <source>
        <strain evidence="12">LEGE 11480</strain>
    </source>
</reference>
<evidence type="ECO:0000256" key="1">
    <source>
        <dbReference type="ARBA" id="ARBA00004245"/>
    </source>
</evidence>
<evidence type="ECO:0000256" key="10">
    <source>
        <dbReference type="PROSITE-ProRule" id="PRU00339"/>
    </source>
</evidence>
<evidence type="ECO:0000256" key="9">
    <source>
        <dbReference type="ARBA" id="ARBA00023212"/>
    </source>
</evidence>
<dbReference type="Pfam" id="PF13424">
    <property type="entry name" value="TPR_12"/>
    <property type="match status" value="2"/>
</dbReference>
<dbReference type="InterPro" id="IPR002151">
    <property type="entry name" value="Kinesin_light"/>
</dbReference>
<dbReference type="GO" id="GO:0005874">
    <property type="term" value="C:microtubule"/>
    <property type="evidence" value="ECO:0007669"/>
    <property type="project" value="UniProtKB-KW"/>
</dbReference>
<dbReference type="SUPFAM" id="SSF52540">
    <property type="entry name" value="P-loop containing nucleoside triphosphate hydrolases"/>
    <property type="match status" value="1"/>
</dbReference>
<feature type="non-terminal residue" evidence="12">
    <location>
        <position position="651"/>
    </location>
</feature>
<dbReference type="GO" id="GO:0007018">
    <property type="term" value="P:microtubule-based movement"/>
    <property type="evidence" value="ECO:0007669"/>
    <property type="project" value="TreeGrafter"/>
</dbReference>
<dbReference type="Pfam" id="PF13374">
    <property type="entry name" value="TPR_10"/>
    <property type="match status" value="1"/>
</dbReference>
<sequence length="651" mass="72304">MDNAELQNFLGQLSDDDRARLLTLLLQGSNQPLQINQGQAKGFQVRVEGGTAYIGDIHIDADALREVLQGMAQNSQTIVERYFYPEEFYGAVFVGRDRELTDLHNRLQSRDRVAIAAVGMGGIGKTTLARRYVRDYREAYPGGIWWVSAQAVVTEILAYAGRSVGLDDLNPNLAEAAIVQHYLAKWEAQFPARKLLVLDDVGEYKAVKTFLPQQGAFQVLMTTRVRMQRPVNCLNLGVLKKAAAFRLLRELMGDDERLRADVPAAKELCEWLGYLPLGIELVGRYLSETGTIASVLKQLKQKSLVAGPIEEVSDEMDYERNVRAAIELSWVTLDELGQRVASVLGLFALAPVVADWVVDCLPEQDGDAVREVLDRQLVKRSLLNRGADGGYVMHSLVREFVWEKPRDEALEAHFAQVMTSIAKTIPPTVTVADRARVAGAVRHMEEVAAQWTAALDSDDKTWCCTGLARFYQSLSLWAEAERCCQRSLEIRQTALGERHPSTATSLNNLALLYESMGRYEAAEPLYVSSLEISQTALGERHPSTAASLNNLAGLYRSMGRYEAAEPLYVSSLEISQTALGERHPSTATSLNNLALLYESMGRYEAAEPLYVSSLEIRQTELGERHPDTAASLNNLALLYRSMGRYEAAEPL</sequence>
<evidence type="ECO:0000256" key="5">
    <source>
        <dbReference type="ARBA" id="ARBA00022737"/>
    </source>
</evidence>
<evidence type="ECO:0000256" key="6">
    <source>
        <dbReference type="ARBA" id="ARBA00022803"/>
    </source>
</evidence>
<evidence type="ECO:0000313" key="13">
    <source>
        <dbReference type="Proteomes" id="UP000625316"/>
    </source>
</evidence>
<dbReference type="SMART" id="SM00028">
    <property type="entry name" value="TPR"/>
    <property type="match status" value="4"/>
</dbReference>